<proteinExistence type="inferred from homology"/>
<evidence type="ECO:0000313" key="11">
    <source>
        <dbReference type="Proteomes" id="UP000228758"/>
    </source>
</evidence>
<dbReference type="GO" id="GO:0008556">
    <property type="term" value="F:P-type potassium transmembrane transporter activity"/>
    <property type="evidence" value="ECO:0007669"/>
    <property type="project" value="InterPro"/>
</dbReference>
<dbReference type="NCBIfam" id="TIGR00680">
    <property type="entry name" value="kdpA"/>
    <property type="match status" value="1"/>
</dbReference>
<keyword evidence="1 9" id="KW-0813">Transport</keyword>
<feature type="transmembrane region" description="Helical" evidence="9">
    <location>
        <begin position="142"/>
        <end position="160"/>
    </location>
</feature>
<dbReference type="OrthoDB" id="9763796at2"/>
<feature type="transmembrane region" description="Helical" evidence="9">
    <location>
        <begin position="536"/>
        <end position="559"/>
    </location>
</feature>
<keyword evidence="11" id="KW-1185">Reference proteome</keyword>
<dbReference type="AlphaFoldDB" id="A0A2M9CJN2"/>
<feature type="transmembrane region" description="Helical" evidence="9">
    <location>
        <begin position="66"/>
        <end position="85"/>
    </location>
</feature>
<keyword evidence="2 9" id="KW-1003">Cell membrane</keyword>
<comment type="subcellular location">
    <subcellularLocation>
        <location evidence="9">Cell membrane</location>
        <topology evidence="9">Multi-pass membrane protein</topology>
    </subcellularLocation>
</comment>
<dbReference type="PIRSF" id="PIRSF001294">
    <property type="entry name" value="K_ATPaseA"/>
    <property type="match status" value="1"/>
</dbReference>
<comment type="similarity">
    <text evidence="9">Belongs to the KdpA family.</text>
</comment>
<keyword evidence="4 9" id="KW-0812">Transmembrane</keyword>
<protein>
    <recommendedName>
        <fullName evidence="9">Potassium-transporting ATPase potassium-binding subunit</fullName>
    </recommendedName>
    <alternativeName>
        <fullName evidence="9">ATP phosphohydrolase [potassium-transporting] A chain</fullName>
    </alternativeName>
    <alternativeName>
        <fullName evidence="9">Potassium-binding and translocating subunit A</fullName>
    </alternativeName>
    <alternativeName>
        <fullName evidence="9">Potassium-translocating ATPase A chain</fullName>
    </alternativeName>
</protein>
<keyword evidence="3 9" id="KW-0633">Potassium transport</keyword>
<dbReference type="PANTHER" id="PTHR30607:SF2">
    <property type="entry name" value="POTASSIUM-TRANSPORTING ATPASE POTASSIUM-BINDING SUBUNIT"/>
    <property type="match status" value="1"/>
</dbReference>
<organism evidence="10 11">
    <name type="scientific">Diaminobutyricimonas aerilata</name>
    <dbReference type="NCBI Taxonomy" id="1162967"/>
    <lineage>
        <taxon>Bacteria</taxon>
        <taxon>Bacillati</taxon>
        <taxon>Actinomycetota</taxon>
        <taxon>Actinomycetes</taxon>
        <taxon>Micrococcales</taxon>
        <taxon>Microbacteriaceae</taxon>
        <taxon>Diaminobutyricimonas</taxon>
    </lineage>
</organism>
<comment type="caution">
    <text evidence="10">The sequence shown here is derived from an EMBL/GenBank/DDBJ whole genome shotgun (WGS) entry which is preliminary data.</text>
</comment>
<evidence type="ECO:0000313" key="10">
    <source>
        <dbReference type="EMBL" id="PJJ72104.1"/>
    </source>
</evidence>
<evidence type="ECO:0000256" key="3">
    <source>
        <dbReference type="ARBA" id="ARBA00022538"/>
    </source>
</evidence>
<keyword evidence="5 9" id="KW-0630">Potassium</keyword>
<feature type="transmembrane region" description="Helical" evidence="9">
    <location>
        <begin position="285"/>
        <end position="305"/>
    </location>
</feature>
<dbReference type="InterPro" id="IPR004623">
    <property type="entry name" value="KdpA"/>
</dbReference>
<keyword evidence="6 9" id="KW-1133">Transmembrane helix</keyword>
<evidence type="ECO:0000256" key="9">
    <source>
        <dbReference type="HAMAP-Rule" id="MF_00275"/>
    </source>
</evidence>
<dbReference type="RefSeq" id="WP_100364331.1">
    <property type="nucleotide sequence ID" value="NZ_PGFF01000001.1"/>
</dbReference>
<feature type="transmembrane region" description="Helical" evidence="9">
    <location>
        <begin position="181"/>
        <end position="203"/>
    </location>
</feature>
<evidence type="ECO:0000256" key="7">
    <source>
        <dbReference type="ARBA" id="ARBA00023065"/>
    </source>
</evidence>
<dbReference type="HAMAP" id="MF_00275">
    <property type="entry name" value="KdpA"/>
    <property type="match status" value="1"/>
</dbReference>
<dbReference type="Pfam" id="PF03814">
    <property type="entry name" value="KdpA"/>
    <property type="match status" value="1"/>
</dbReference>
<dbReference type="GO" id="GO:0005886">
    <property type="term" value="C:plasma membrane"/>
    <property type="evidence" value="ECO:0007669"/>
    <property type="project" value="UniProtKB-SubCell"/>
</dbReference>
<evidence type="ECO:0000256" key="2">
    <source>
        <dbReference type="ARBA" id="ARBA00022475"/>
    </source>
</evidence>
<gene>
    <name evidence="9" type="primary">kdpA</name>
    <name evidence="10" type="ORF">CLV46_1668</name>
</gene>
<evidence type="ECO:0000256" key="1">
    <source>
        <dbReference type="ARBA" id="ARBA00022448"/>
    </source>
</evidence>
<keyword evidence="7 9" id="KW-0406">Ion transport</keyword>
<evidence type="ECO:0000256" key="4">
    <source>
        <dbReference type="ARBA" id="ARBA00022692"/>
    </source>
</evidence>
<feature type="transmembrane region" description="Helical" evidence="9">
    <location>
        <begin position="257"/>
        <end position="278"/>
    </location>
</feature>
<feature type="transmembrane region" description="Helical" evidence="9">
    <location>
        <begin position="420"/>
        <end position="442"/>
    </location>
</feature>
<evidence type="ECO:0000256" key="5">
    <source>
        <dbReference type="ARBA" id="ARBA00022958"/>
    </source>
</evidence>
<evidence type="ECO:0000256" key="6">
    <source>
        <dbReference type="ARBA" id="ARBA00022989"/>
    </source>
</evidence>
<reference evidence="10 11" key="1">
    <citation type="submission" date="2017-11" db="EMBL/GenBank/DDBJ databases">
        <title>Genomic Encyclopedia of Archaeal and Bacterial Type Strains, Phase II (KMG-II): From Individual Species to Whole Genera.</title>
        <authorList>
            <person name="Goeker M."/>
        </authorList>
    </citation>
    <scope>NUCLEOTIDE SEQUENCE [LARGE SCALE GENOMIC DNA]</scope>
    <source>
        <strain evidence="10 11">DSM 27393</strain>
    </source>
</reference>
<sequence length="563" mass="58058">MGGGNAPAWVLAAAQFATVVLILALAYRPLGEYMARVYTGERHLRVEKGLYRLIGVDGSREQSWGAYLRGVLAFSLVGILLVYALQRTQTVLPWALGLEAPSEALSFNTAVSFVTNTNWQSYAPELTVGYTVQAAGLAVQNFVSAAVGMAVAIALVRGLARRGSETIGNFWVDLVRGTGRILLPLALVAAVLLAAGGVIQNVVGFREVETLAGGTQTIPGGPVASQEAIKLLGTNGGGFFNANSAHPFENPTAWTNLLQVVLMLLIPVALTRTFGAMVGDRRQGYAVLGVMAALFTASLAAMTAFELAAGGSATQAAGGAMEGKEVRFGIGASTLFGTTSTITSTGAVDAMHDSFTPLGGAMAMVNMMLGEVAPGGVGSGLYGILVVAILAVFVAGLMVGRTPEYLGKKIGPREIKLASLYLLVTPTLVLLGTALSFAIPAVRGDIEATSIWNPGLHGFSEVLYAFTSAANNNGSAFAGLTANTPWLNAALGAAMLLGRLLPIVFVLALAGSFAAQQKVPVSPGTLPTHRPQFAGLHLGTVVIVSALTYFPALALGPLAEGLS</sequence>
<accession>A0A2M9CJN2</accession>
<keyword evidence="8 9" id="KW-0472">Membrane</keyword>
<dbReference type="Proteomes" id="UP000228758">
    <property type="component" value="Unassembled WGS sequence"/>
</dbReference>
<feature type="transmembrane region" description="Helical" evidence="9">
    <location>
        <begin position="6"/>
        <end position="27"/>
    </location>
</feature>
<feature type="transmembrane region" description="Helical" evidence="9">
    <location>
        <begin position="380"/>
        <end position="399"/>
    </location>
</feature>
<dbReference type="PANTHER" id="PTHR30607">
    <property type="entry name" value="POTASSIUM-TRANSPORTING ATPASE A CHAIN"/>
    <property type="match status" value="1"/>
</dbReference>
<dbReference type="EMBL" id="PGFF01000001">
    <property type="protein sequence ID" value="PJJ72104.1"/>
    <property type="molecule type" value="Genomic_DNA"/>
</dbReference>
<dbReference type="GO" id="GO:0030955">
    <property type="term" value="F:potassium ion binding"/>
    <property type="evidence" value="ECO:0007669"/>
    <property type="project" value="UniProtKB-UniRule"/>
</dbReference>
<feature type="transmembrane region" description="Helical" evidence="9">
    <location>
        <begin position="489"/>
        <end position="515"/>
    </location>
</feature>
<comment type="function">
    <text evidence="9">Part of the high-affinity ATP-driven potassium transport (or Kdp) system, which catalyzes the hydrolysis of ATP coupled with the electrogenic transport of potassium into the cytoplasm. This subunit binds the extracellular potassium ions and delivers the ions to the membrane domain of KdpB through an intramembrane tunnel.</text>
</comment>
<evidence type="ECO:0000256" key="8">
    <source>
        <dbReference type="ARBA" id="ARBA00023136"/>
    </source>
</evidence>
<name>A0A2M9CJN2_9MICO</name>
<comment type="subunit">
    <text evidence="9">The system is composed of three essential subunits: KdpA, KdpB and KdpC.</text>
</comment>